<feature type="domain" description="Major facilitator superfamily (MFS) profile" evidence="8">
    <location>
        <begin position="9"/>
        <end position="403"/>
    </location>
</feature>
<dbReference type="InterPro" id="IPR020846">
    <property type="entry name" value="MFS_dom"/>
</dbReference>
<proteinExistence type="predicted"/>
<evidence type="ECO:0000313" key="11">
    <source>
        <dbReference type="Proteomes" id="UP000185161"/>
    </source>
</evidence>
<sequence length="447" mass="47784">MLAVLANRTYRHLLLAQVIALVGTGLATVALGLLAYDLAGGNAGAVLGTALAIKMVAYIGIAPIAGAFADRVPRRALLVSLDLVRAAVAICLPFVSEIWQIYVLIFVLQAASAAFTPTFQATIPDVLPDERDYTRALSLSRLAYDMENITSPMLAAALLTVINFHWLFSGTAIGFIGSALLVVSVILPRAERSADRQESLYAKTTRGMRIYLQTPRLLGLLAITLSAAAASSMVIVNTVVIVQSLLGMAQRDVALTLAAYGLGSIAAALLLPRLLDRIDDRRVMVGAAVALSVGLGAMTWISIAVPVGPSYWHMLLAGWVVLGIAYSMSVTPSGRLLKRSANAEDRPALFAAQFALSHICWLICYPLVGQLGANISMTAAFGAMAIFASAGTIFALLFWPSDDPDVVPHEHDDLPKDHEHIRLYHTGDGAAHAYMIDDLHPHWARRA</sequence>
<reference evidence="11" key="2">
    <citation type="submission" date="2016-12" db="EMBL/GenBank/DDBJ databases">
        <title>Whole genome sequencing of Sphingomonas sp. ABOJV.</title>
        <authorList>
            <person name="Conlan S."/>
            <person name="Thomas P.J."/>
            <person name="Mullikin J."/>
            <person name="Palmore T.N."/>
            <person name="Frank K.M."/>
            <person name="Segre J.A."/>
        </authorList>
    </citation>
    <scope>NUCLEOTIDE SEQUENCE [LARGE SCALE GENOMIC DNA]</scope>
    <source>
        <strain evidence="11">ABOJV</strain>
    </source>
</reference>
<feature type="transmembrane region" description="Helical" evidence="7">
    <location>
        <begin position="217"/>
        <end position="241"/>
    </location>
</feature>
<dbReference type="EMBL" id="CP018820">
    <property type="protein sequence ID" value="APR54848.1"/>
    <property type="molecule type" value="Genomic_DNA"/>
</dbReference>
<dbReference type="SUPFAM" id="SSF103473">
    <property type="entry name" value="MFS general substrate transporter"/>
    <property type="match status" value="1"/>
</dbReference>
<dbReference type="GO" id="GO:0022857">
    <property type="term" value="F:transmembrane transporter activity"/>
    <property type="evidence" value="ECO:0007669"/>
    <property type="project" value="InterPro"/>
</dbReference>
<feature type="transmembrane region" description="Helical" evidence="7">
    <location>
        <begin position="283"/>
        <end position="305"/>
    </location>
</feature>
<feature type="transmembrane region" description="Helical" evidence="7">
    <location>
        <begin position="380"/>
        <end position="399"/>
    </location>
</feature>
<dbReference type="InterPro" id="IPR036259">
    <property type="entry name" value="MFS_trans_sf"/>
</dbReference>
<evidence type="ECO:0000256" key="6">
    <source>
        <dbReference type="ARBA" id="ARBA00023136"/>
    </source>
</evidence>
<reference evidence="10 12" key="3">
    <citation type="submission" date="2018-07" db="EMBL/GenBank/DDBJ databases">
        <title>Genomic and Epidemiologic Investigation of an Indolent Hospital Outbreak.</title>
        <authorList>
            <person name="Johnson R.C."/>
            <person name="Deming C."/>
            <person name="Conlan S."/>
            <person name="Zellmer C.J."/>
            <person name="Michelin A.V."/>
            <person name="Lee-Lin S."/>
            <person name="Thomas P.J."/>
            <person name="Park M."/>
            <person name="Weingarten R.A."/>
            <person name="Less J."/>
            <person name="Dekker J.P."/>
            <person name="Frank K.M."/>
            <person name="Musser K.A."/>
            <person name="Mcquiston J.R."/>
            <person name="Henderson D.K."/>
            <person name="Lau A.F."/>
            <person name="Palmore T.N."/>
            <person name="Segre J.A."/>
        </authorList>
    </citation>
    <scope>NUCLEOTIDE SEQUENCE [LARGE SCALE GENOMIC DNA]</scope>
    <source>
        <strain evidence="10 12">SK-NIH.Env10_0317</strain>
    </source>
</reference>
<dbReference type="Gene3D" id="1.20.1250.20">
    <property type="entry name" value="MFS general substrate transporter like domains"/>
    <property type="match status" value="2"/>
</dbReference>
<evidence type="ECO:0000256" key="1">
    <source>
        <dbReference type="ARBA" id="ARBA00004651"/>
    </source>
</evidence>
<evidence type="ECO:0000313" key="12">
    <source>
        <dbReference type="Proteomes" id="UP000286681"/>
    </source>
</evidence>
<keyword evidence="11" id="KW-1185">Reference proteome</keyword>
<dbReference type="PROSITE" id="PS50850">
    <property type="entry name" value="MFS"/>
    <property type="match status" value="1"/>
</dbReference>
<evidence type="ECO:0000256" key="5">
    <source>
        <dbReference type="ARBA" id="ARBA00022989"/>
    </source>
</evidence>
<dbReference type="CDD" id="cd06173">
    <property type="entry name" value="MFS_MefA_like"/>
    <property type="match status" value="1"/>
</dbReference>
<accession>A0A1L6JG23</accession>
<dbReference type="GO" id="GO:0005886">
    <property type="term" value="C:plasma membrane"/>
    <property type="evidence" value="ECO:0007669"/>
    <property type="project" value="UniProtKB-SubCell"/>
</dbReference>
<feature type="transmembrane region" description="Helical" evidence="7">
    <location>
        <begin position="348"/>
        <end position="368"/>
    </location>
</feature>
<dbReference type="AlphaFoldDB" id="A0A1L6JG23"/>
<dbReference type="EMBL" id="QQWO01000008">
    <property type="protein sequence ID" value="RSV03127.1"/>
    <property type="molecule type" value="Genomic_DNA"/>
</dbReference>
<dbReference type="InterPro" id="IPR011701">
    <property type="entry name" value="MFS"/>
</dbReference>
<evidence type="ECO:0000256" key="4">
    <source>
        <dbReference type="ARBA" id="ARBA00022692"/>
    </source>
</evidence>
<evidence type="ECO:0000313" key="10">
    <source>
        <dbReference type="EMBL" id="RSV03127.1"/>
    </source>
</evidence>
<dbReference type="RefSeq" id="WP_060977366.1">
    <property type="nucleotide sequence ID" value="NZ_CP018820.1"/>
</dbReference>
<feature type="transmembrane region" description="Helical" evidence="7">
    <location>
        <begin position="311"/>
        <end position="328"/>
    </location>
</feature>
<dbReference type="Proteomes" id="UP000185161">
    <property type="component" value="Chromosome"/>
</dbReference>
<dbReference type="PANTHER" id="PTHR43266:SF2">
    <property type="entry name" value="MAJOR FACILITATOR SUPERFAMILY (MFS) PROFILE DOMAIN-CONTAINING PROTEIN"/>
    <property type="match status" value="1"/>
</dbReference>
<evidence type="ECO:0000256" key="7">
    <source>
        <dbReference type="SAM" id="Phobius"/>
    </source>
</evidence>
<protein>
    <submittedName>
        <fullName evidence="9">MFS transporter</fullName>
    </submittedName>
</protein>
<name>A0A1L6JG23_9SPHN</name>
<feature type="transmembrane region" description="Helical" evidence="7">
    <location>
        <begin position="168"/>
        <end position="187"/>
    </location>
</feature>
<dbReference type="OrthoDB" id="4368225at2"/>
<dbReference type="GeneID" id="44132142"/>
<dbReference type="STRING" id="93064.BRX40_06195"/>
<keyword evidence="5 7" id="KW-1133">Transmembrane helix</keyword>
<dbReference type="PANTHER" id="PTHR43266">
    <property type="entry name" value="MACROLIDE-EFFLUX PROTEIN"/>
    <property type="match status" value="1"/>
</dbReference>
<feature type="transmembrane region" description="Helical" evidence="7">
    <location>
        <begin position="253"/>
        <end position="271"/>
    </location>
</feature>
<keyword evidence="2" id="KW-0813">Transport</keyword>
<feature type="transmembrane region" description="Helical" evidence="7">
    <location>
        <begin position="12"/>
        <end position="36"/>
    </location>
</feature>
<dbReference type="KEGG" id="skr:BRX40_06195"/>
<reference evidence="9" key="1">
    <citation type="submission" date="2016-12" db="EMBL/GenBank/DDBJ databases">
        <title>Whole genome sequencing of Sphingomonas koreensis.</title>
        <authorList>
            <person name="Conlan S."/>
            <person name="Thomas P.J."/>
            <person name="Mullikin J."/>
            <person name="Palmore T.N."/>
            <person name="Frank K.M."/>
            <person name="Segre J.A."/>
        </authorList>
    </citation>
    <scope>NUCLEOTIDE SEQUENCE</scope>
    <source>
        <strain evidence="9">ABOJV</strain>
    </source>
</reference>
<evidence type="ECO:0000259" key="8">
    <source>
        <dbReference type="PROSITE" id="PS50850"/>
    </source>
</evidence>
<organism evidence="9 11">
    <name type="scientific">Sphingomonas koreensis</name>
    <dbReference type="NCBI Taxonomy" id="93064"/>
    <lineage>
        <taxon>Bacteria</taxon>
        <taxon>Pseudomonadati</taxon>
        <taxon>Pseudomonadota</taxon>
        <taxon>Alphaproteobacteria</taxon>
        <taxon>Sphingomonadales</taxon>
        <taxon>Sphingomonadaceae</taxon>
        <taxon>Sphingomonas</taxon>
    </lineage>
</organism>
<keyword evidence="4 7" id="KW-0812">Transmembrane</keyword>
<evidence type="ECO:0000256" key="2">
    <source>
        <dbReference type="ARBA" id="ARBA00022448"/>
    </source>
</evidence>
<gene>
    <name evidence="9" type="ORF">BRX40_06195</name>
    <name evidence="10" type="ORF">CA257_10910</name>
</gene>
<evidence type="ECO:0000256" key="3">
    <source>
        <dbReference type="ARBA" id="ARBA00022475"/>
    </source>
</evidence>
<dbReference type="Pfam" id="PF07690">
    <property type="entry name" value="MFS_1"/>
    <property type="match status" value="1"/>
</dbReference>
<keyword evidence="3" id="KW-1003">Cell membrane</keyword>
<comment type="subcellular location">
    <subcellularLocation>
        <location evidence="1">Cell membrane</location>
        <topology evidence="1">Multi-pass membrane protein</topology>
    </subcellularLocation>
</comment>
<dbReference type="Proteomes" id="UP000286681">
    <property type="component" value="Unassembled WGS sequence"/>
</dbReference>
<evidence type="ECO:0000313" key="9">
    <source>
        <dbReference type="EMBL" id="APR54848.1"/>
    </source>
</evidence>
<keyword evidence="6 7" id="KW-0472">Membrane</keyword>
<feature type="transmembrane region" description="Helical" evidence="7">
    <location>
        <begin position="42"/>
        <end position="69"/>
    </location>
</feature>